<protein>
    <recommendedName>
        <fullName evidence="4">RND transporter</fullName>
    </recommendedName>
</protein>
<dbReference type="AlphaFoldDB" id="W8RSP3"/>
<dbReference type="PATRIC" id="fig|1294273.3.peg.1760"/>
<evidence type="ECO:0008006" key="4">
    <source>
        <dbReference type="Google" id="ProtNLM"/>
    </source>
</evidence>
<gene>
    <name evidence="2" type="ORF">roselon_01787</name>
</gene>
<keyword evidence="3" id="KW-1185">Reference proteome</keyword>
<keyword evidence="1" id="KW-0812">Transmembrane</keyword>
<keyword evidence="1" id="KW-1133">Transmembrane helix</keyword>
<organism evidence="2 3">
    <name type="scientific">Roseicyclus elongatus DSM 19469</name>
    <dbReference type="NCBI Taxonomy" id="1294273"/>
    <lineage>
        <taxon>Bacteria</taxon>
        <taxon>Pseudomonadati</taxon>
        <taxon>Pseudomonadota</taxon>
        <taxon>Alphaproteobacteria</taxon>
        <taxon>Rhodobacterales</taxon>
        <taxon>Roseobacteraceae</taxon>
        <taxon>Roseicyclus</taxon>
    </lineage>
</organism>
<sequence>MSAIRSFLADIPYSILIVLCLTLGLSPFFPEPHIWEKLKMLAAGELTRPLDIFDLLLHATPWLVLMAKLTWGRQRAG</sequence>
<feature type="transmembrane region" description="Helical" evidence="1">
    <location>
        <begin position="49"/>
        <end position="71"/>
    </location>
</feature>
<keyword evidence="1" id="KW-0472">Membrane</keyword>
<dbReference type="EMBL" id="CP004372">
    <property type="protein sequence ID" value="AHM04153.1"/>
    <property type="molecule type" value="Genomic_DNA"/>
</dbReference>
<proteinExistence type="predicted"/>
<feature type="transmembrane region" description="Helical" evidence="1">
    <location>
        <begin position="7"/>
        <end position="29"/>
    </location>
</feature>
<accession>W8RSP3</accession>
<dbReference type="Proteomes" id="UP000019593">
    <property type="component" value="Chromosome"/>
</dbReference>
<evidence type="ECO:0000256" key="1">
    <source>
        <dbReference type="SAM" id="Phobius"/>
    </source>
</evidence>
<evidence type="ECO:0000313" key="2">
    <source>
        <dbReference type="EMBL" id="AHM04153.1"/>
    </source>
</evidence>
<evidence type="ECO:0000313" key="3">
    <source>
        <dbReference type="Proteomes" id="UP000019593"/>
    </source>
</evidence>
<dbReference type="HOGENOM" id="CLU_189883_0_0_5"/>
<reference evidence="2 3" key="1">
    <citation type="submission" date="2013-03" db="EMBL/GenBank/DDBJ databases">
        <authorList>
            <person name="Fiebig A."/>
            <person name="Goeker M."/>
            <person name="Klenk H.-P.P."/>
        </authorList>
    </citation>
    <scope>NUCLEOTIDE SEQUENCE [LARGE SCALE GENOMIC DNA]</scope>
    <source>
        <strain evidence="3">DSM 19469</strain>
    </source>
</reference>
<dbReference type="KEGG" id="red:roselon_01787"/>
<name>W8RSP3_9RHOB</name>
<dbReference type="OrthoDB" id="1467821at2"/>
<dbReference type="eggNOG" id="ENOG5032Y98">
    <property type="taxonomic scope" value="Bacteria"/>
</dbReference>
<dbReference type="RefSeq" id="WP_038650329.1">
    <property type="nucleotide sequence ID" value="NZ_CP004372.1"/>
</dbReference>